<dbReference type="SUPFAM" id="SSF48592">
    <property type="entry name" value="GroEL equatorial domain-like"/>
    <property type="match status" value="1"/>
</dbReference>
<dbReference type="Gene3D" id="1.10.560.10">
    <property type="entry name" value="GroEL-like equatorial domain"/>
    <property type="match status" value="1"/>
</dbReference>
<organism evidence="1 2">
    <name type="scientific">Rattus norvegicus</name>
    <name type="common">Rat</name>
    <dbReference type="NCBI Taxonomy" id="10116"/>
    <lineage>
        <taxon>Eukaryota</taxon>
        <taxon>Metazoa</taxon>
        <taxon>Chordata</taxon>
        <taxon>Craniata</taxon>
        <taxon>Vertebrata</taxon>
        <taxon>Euteleostomi</taxon>
        <taxon>Mammalia</taxon>
        <taxon>Eutheria</taxon>
        <taxon>Euarchontoglires</taxon>
        <taxon>Glires</taxon>
        <taxon>Rodentia</taxon>
        <taxon>Myomorpha</taxon>
        <taxon>Muroidea</taxon>
        <taxon>Muridae</taxon>
        <taxon>Murinae</taxon>
        <taxon>Rattus</taxon>
    </lineage>
</organism>
<dbReference type="InterPro" id="IPR027413">
    <property type="entry name" value="GROEL-like_equatorial_sf"/>
</dbReference>
<feature type="non-terminal residue" evidence="1">
    <location>
        <position position="48"/>
    </location>
</feature>
<evidence type="ECO:0000313" key="2">
    <source>
        <dbReference type="Proteomes" id="UP000234681"/>
    </source>
</evidence>
<dbReference type="Proteomes" id="UP000234681">
    <property type="component" value="Chromosome 2"/>
</dbReference>
<name>A6JVM7_RAT</name>
<gene>
    <name evidence="1" type="ORF">rCG_50115</name>
</gene>
<sequence>MLRDFVNMWKGEIIDPTKVVRTTLLDAVEMALLVTTAETVITEFLKKK</sequence>
<reference evidence="1 2" key="1">
    <citation type="submission" date="2005-09" db="EMBL/GenBank/DDBJ databases">
        <authorList>
            <person name="Mural R.J."/>
            <person name="Li P.W."/>
            <person name="Adams M.D."/>
            <person name="Amanatides P.G."/>
            <person name="Baden-Tillson H."/>
            <person name="Barnstead M."/>
            <person name="Chin S.H."/>
            <person name="Dew I."/>
            <person name="Evans C.A."/>
            <person name="Ferriera S."/>
            <person name="Flanigan M."/>
            <person name="Fosler C."/>
            <person name="Glodek A."/>
            <person name="Gu Z."/>
            <person name="Holt R.A."/>
            <person name="Jennings D."/>
            <person name="Kraft C.L."/>
            <person name="Lu F."/>
            <person name="Nguyen T."/>
            <person name="Nusskern D.R."/>
            <person name="Pfannkoch C.M."/>
            <person name="Sitter C."/>
            <person name="Sutton G.G."/>
            <person name="Venter J.C."/>
            <person name="Wang Z."/>
            <person name="Woodage T."/>
            <person name="Zheng X.H."/>
            <person name="Zhong F."/>
        </authorList>
    </citation>
    <scope>NUCLEOTIDE SEQUENCE [LARGE SCALE GENOMIC DNA]</scope>
    <source>
        <strain>BN</strain>
        <strain evidence="2">Sprague-Dawley</strain>
    </source>
</reference>
<dbReference type="AlphaFoldDB" id="A6JVM7"/>
<dbReference type="EMBL" id="CH474003">
    <property type="protein sequence ID" value="EDM14825.1"/>
    <property type="molecule type" value="Genomic_DNA"/>
</dbReference>
<evidence type="ECO:0000313" key="1">
    <source>
        <dbReference type="EMBL" id="EDM14825.1"/>
    </source>
</evidence>
<proteinExistence type="predicted"/>
<accession>A6JVM7</accession>
<protein>
    <submittedName>
        <fullName evidence="1">RCG50115</fullName>
    </submittedName>
</protein>